<comment type="similarity">
    <text evidence="2">Belongs to the HPF/YfiA ribosome-associated protein family. Short HPF subfamily.</text>
</comment>
<dbReference type="RefSeq" id="WP_008290289.1">
    <property type="nucleotide sequence ID" value="NZ_JADFAB010000013.1"/>
</dbReference>
<evidence type="ECO:0000256" key="3">
    <source>
        <dbReference type="ARBA" id="ARBA00038695"/>
    </source>
</evidence>
<dbReference type="PANTHER" id="PTHR33231">
    <property type="entry name" value="30S RIBOSOMAL PROTEIN"/>
    <property type="match status" value="1"/>
</dbReference>
<comment type="caution">
    <text evidence="6">The sequence shown here is derived from an EMBL/GenBank/DDBJ whole genome shotgun (WGS) entry which is preliminary data.</text>
</comment>
<sequence length="108" mass="12352">MQLNLSGQHIEITDSLRDHVNKKFEKLTRHFDNMTNVHVILSVEKLRQKAEATVHVSGADLFASDENENMYSAIENLVAKLDRQIIKHKDKITDHHQAVGAEMKHNAN</sequence>
<reference evidence="6 7" key="1">
    <citation type="submission" date="2014-09" db="EMBL/GenBank/DDBJ databases">
        <authorList>
            <person name="Grob C."/>
            <person name="Taubert M."/>
            <person name="Howat A.M."/>
            <person name="Burns O.J."/>
            <person name="Dixon J.L."/>
            <person name="Chen Y."/>
            <person name="Murrell J.C."/>
        </authorList>
    </citation>
    <scope>NUCLEOTIDE SEQUENCE [LARGE SCALE GENOMIC DNA]</scope>
    <source>
        <strain evidence="6">L4</strain>
    </source>
</reference>
<dbReference type="GO" id="GO:0022627">
    <property type="term" value="C:cytosolic small ribosomal subunit"/>
    <property type="evidence" value="ECO:0007669"/>
    <property type="project" value="TreeGrafter"/>
</dbReference>
<evidence type="ECO:0000313" key="6">
    <source>
        <dbReference type="EMBL" id="KGM05918.1"/>
    </source>
</evidence>
<dbReference type="STRING" id="392484.LP43_2482"/>
<organism evidence="6 7">
    <name type="scientific">Methylophaga thiooxydans</name>
    <dbReference type="NCBI Taxonomy" id="392484"/>
    <lineage>
        <taxon>Bacteria</taxon>
        <taxon>Pseudomonadati</taxon>
        <taxon>Pseudomonadota</taxon>
        <taxon>Gammaproteobacteria</taxon>
        <taxon>Thiotrichales</taxon>
        <taxon>Piscirickettsiaceae</taxon>
        <taxon>Methylophaga</taxon>
    </lineage>
</organism>
<evidence type="ECO:0000256" key="1">
    <source>
        <dbReference type="ARBA" id="ARBA00022845"/>
    </source>
</evidence>
<accession>A0A0A0BBD7</accession>
<evidence type="ECO:0000313" key="7">
    <source>
        <dbReference type="Proteomes" id="UP000029999"/>
    </source>
</evidence>
<proteinExistence type="inferred from homology"/>
<gene>
    <name evidence="6" type="ORF">LP43_2482</name>
</gene>
<dbReference type="Pfam" id="PF02482">
    <property type="entry name" value="Ribosomal_S30AE"/>
    <property type="match status" value="1"/>
</dbReference>
<evidence type="ECO:0000256" key="2">
    <source>
        <dbReference type="ARBA" id="ARBA00038434"/>
    </source>
</evidence>
<dbReference type="InterPro" id="IPR036567">
    <property type="entry name" value="RHF-like"/>
</dbReference>
<keyword evidence="1" id="KW-0810">Translation regulation</keyword>
<dbReference type="FunFam" id="3.30.160.100:FF:000001">
    <property type="entry name" value="Ribosome hibernation promoting factor"/>
    <property type="match status" value="1"/>
</dbReference>
<dbReference type="SUPFAM" id="SSF69754">
    <property type="entry name" value="Ribosome binding protein Y (YfiA homologue)"/>
    <property type="match status" value="1"/>
</dbReference>
<dbReference type="PANTHER" id="PTHR33231:SF1">
    <property type="entry name" value="30S RIBOSOMAL PROTEIN"/>
    <property type="match status" value="1"/>
</dbReference>
<comment type="subunit">
    <text evidence="3">Associates exclusively with 100S ribosomes, which are dimers of 70S ribosomes.</text>
</comment>
<dbReference type="Gene3D" id="3.30.160.100">
    <property type="entry name" value="Ribosome hibernation promotion factor-like"/>
    <property type="match status" value="1"/>
</dbReference>
<name>A0A0A0BBD7_9GAMM</name>
<dbReference type="AlphaFoldDB" id="A0A0A0BBD7"/>
<protein>
    <recommendedName>
        <fullName evidence="4">Ribosome hibernation promoting factor</fullName>
    </recommendedName>
    <alternativeName>
        <fullName evidence="5">Hibernation factor HPF</fullName>
    </alternativeName>
</protein>
<evidence type="ECO:0000256" key="4">
    <source>
        <dbReference type="ARBA" id="ARBA00041148"/>
    </source>
</evidence>
<dbReference type="EMBL" id="JRQD01000007">
    <property type="protein sequence ID" value="KGM05918.1"/>
    <property type="molecule type" value="Genomic_DNA"/>
</dbReference>
<dbReference type="CDD" id="cd00552">
    <property type="entry name" value="RaiA"/>
    <property type="match status" value="1"/>
</dbReference>
<evidence type="ECO:0000256" key="5">
    <source>
        <dbReference type="ARBA" id="ARBA00041319"/>
    </source>
</evidence>
<dbReference type="GO" id="GO:0045900">
    <property type="term" value="P:negative regulation of translational elongation"/>
    <property type="evidence" value="ECO:0007669"/>
    <property type="project" value="TreeGrafter"/>
</dbReference>
<dbReference type="InterPro" id="IPR003489">
    <property type="entry name" value="RHF/RaiA"/>
</dbReference>
<dbReference type="NCBIfam" id="TIGR00741">
    <property type="entry name" value="yfiA"/>
    <property type="match status" value="1"/>
</dbReference>
<dbReference type="InterPro" id="IPR050574">
    <property type="entry name" value="HPF/YfiA_ribosome-assoc"/>
</dbReference>
<dbReference type="Proteomes" id="UP000029999">
    <property type="component" value="Unassembled WGS sequence"/>
</dbReference>
<dbReference type="GO" id="GO:0043024">
    <property type="term" value="F:ribosomal small subunit binding"/>
    <property type="evidence" value="ECO:0007669"/>
    <property type="project" value="TreeGrafter"/>
</dbReference>